<dbReference type="Pfam" id="PF00583">
    <property type="entry name" value="Acetyltransf_1"/>
    <property type="match status" value="1"/>
</dbReference>
<sequence>MEQLGYPTTIESMNLRFRHIELNPDYHTFVASINGEVVGMIGLIKSFYYQLDGVYVRIVALVVDSRYRNEGIGKSLVEQAENWAKSLGAIGMSVNSGNRPERVNAHRFYKNMGYVDKSTGFAKSL</sequence>
<dbReference type="InterPro" id="IPR050769">
    <property type="entry name" value="NAT_camello-type"/>
</dbReference>
<dbReference type="CDD" id="cd04301">
    <property type="entry name" value="NAT_SF"/>
    <property type="match status" value="1"/>
</dbReference>
<proteinExistence type="predicted"/>
<dbReference type="PANTHER" id="PTHR13947:SF37">
    <property type="entry name" value="LD18367P"/>
    <property type="match status" value="1"/>
</dbReference>
<protein>
    <submittedName>
        <fullName evidence="3">GNAT family N-acetyltransferase</fullName>
    </submittedName>
</protein>
<dbReference type="EMBL" id="RXNT01000002">
    <property type="protein sequence ID" value="RTR35878.1"/>
    <property type="molecule type" value="Genomic_DNA"/>
</dbReference>
<comment type="caution">
    <text evidence="3">The sequence shown here is derived from an EMBL/GenBank/DDBJ whole genome shotgun (WGS) entry which is preliminary data.</text>
</comment>
<accession>A0A431WKH6</accession>
<feature type="domain" description="N-acetyltransferase" evidence="2">
    <location>
        <begin position="1"/>
        <end position="125"/>
    </location>
</feature>
<organism evidence="3 4">
    <name type="scientific">Bacillus yapensis</name>
    <dbReference type="NCBI Taxonomy" id="2492960"/>
    <lineage>
        <taxon>Bacteria</taxon>
        <taxon>Bacillati</taxon>
        <taxon>Bacillota</taxon>
        <taxon>Bacilli</taxon>
        <taxon>Bacillales</taxon>
        <taxon>Bacillaceae</taxon>
        <taxon>Bacillus</taxon>
    </lineage>
</organism>
<dbReference type="InterPro" id="IPR000182">
    <property type="entry name" value="GNAT_dom"/>
</dbReference>
<evidence type="ECO:0000259" key="2">
    <source>
        <dbReference type="PROSITE" id="PS51186"/>
    </source>
</evidence>
<dbReference type="AlphaFoldDB" id="A0A431WKH6"/>
<dbReference type="PROSITE" id="PS51186">
    <property type="entry name" value="GNAT"/>
    <property type="match status" value="1"/>
</dbReference>
<dbReference type="Gene3D" id="3.40.630.30">
    <property type="match status" value="1"/>
</dbReference>
<evidence type="ECO:0000256" key="1">
    <source>
        <dbReference type="ARBA" id="ARBA00022679"/>
    </source>
</evidence>
<dbReference type="PANTHER" id="PTHR13947">
    <property type="entry name" value="GNAT FAMILY N-ACETYLTRANSFERASE"/>
    <property type="match status" value="1"/>
</dbReference>
<name>A0A431WKH6_9BACI</name>
<dbReference type="SUPFAM" id="SSF55729">
    <property type="entry name" value="Acyl-CoA N-acyltransferases (Nat)"/>
    <property type="match status" value="1"/>
</dbReference>
<dbReference type="InterPro" id="IPR016181">
    <property type="entry name" value="Acyl_CoA_acyltransferase"/>
</dbReference>
<keyword evidence="1 3" id="KW-0808">Transferase</keyword>
<evidence type="ECO:0000313" key="4">
    <source>
        <dbReference type="Proteomes" id="UP000271374"/>
    </source>
</evidence>
<reference evidence="3 4" key="1">
    <citation type="submission" date="2018-12" db="EMBL/GenBank/DDBJ databases">
        <title>Bacillus yapensis draft genome sequence.</title>
        <authorList>
            <person name="Yu L."/>
            <person name="Xu X."/>
            <person name="Tang X."/>
        </authorList>
    </citation>
    <scope>NUCLEOTIDE SEQUENCE [LARGE SCALE GENOMIC DNA]</scope>
    <source>
        <strain evidence="3 4">XXST-01</strain>
    </source>
</reference>
<gene>
    <name evidence="3" type="ORF">EKG37_03935</name>
</gene>
<keyword evidence="4" id="KW-1185">Reference proteome</keyword>
<dbReference type="OrthoDB" id="9797826at2"/>
<dbReference type="Proteomes" id="UP000271374">
    <property type="component" value="Unassembled WGS sequence"/>
</dbReference>
<evidence type="ECO:0000313" key="3">
    <source>
        <dbReference type="EMBL" id="RTR35878.1"/>
    </source>
</evidence>
<dbReference type="GO" id="GO:0008080">
    <property type="term" value="F:N-acetyltransferase activity"/>
    <property type="evidence" value="ECO:0007669"/>
    <property type="project" value="InterPro"/>
</dbReference>